<dbReference type="PANTHER" id="PTHR47941">
    <property type="entry name" value="PENTATRICOPEPTIDE REPEAT-CONTAINING PROTEIN 3, MITOCHONDRIAL"/>
    <property type="match status" value="1"/>
</dbReference>
<evidence type="ECO:0000256" key="2">
    <source>
        <dbReference type="PROSITE-ProRule" id="PRU00708"/>
    </source>
</evidence>
<gene>
    <name evidence="3" type="ORF">UA08_05531</name>
</gene>
<evidence type="ECO:0000313" key="3">
    <source>
        <dbReference type="EMBL" id="OKL59215.1"/>
    </source>
</evidence>
<dbReference type="STRING" id="1441469.A0A225AXN2"/>
<dbReference type="EMBL" id="LFMY01000008">
    <property type="protein sequence ID" value="OKL59215.1"/>
    <property type="molecule type" value="Genomic_DNA"/>
</dbReference>
<feature type="repeat" description="PPR" evidence="2">
    <location>
        <begin position="504"/>
        <end position="538"/>
    </location>
</feature>
<feature type="repeat" description="PPR" evidence="2">
    <location>
        <begin position="469"/>
        <end position="503"/>
    </location>
</feature>
<dbReference type="OrthoDB" id="185373at2759"/>
<accession>A0A225AXN2</accession>
<organism evidence="3 4">
    <name type="scientific">Talaromyces atroroseus</name>
    <dbReference type="NCBI Taxonomy" id="1441469"/>
    <lineage>
        <taxon>Eukaryota</taxon>
        <taxon>Fungi</taxon>
        <taxon>Dikarya</taxon>
        <taxon>Ascomycota</taxon>
        <taxon>Pezizomycotina</taxon>
        <taxon>Eurotiomycetes</taxon>
        <taxon>Eurotiomycetidae</taxon>
        <taxon>Eurotiales</taxon>
        <taxon>Trichocomaceae</taxon>
        <taxon>Talaromyces</taxon>
        <taxon>Talaromyces sect. Trachyspermi</taxon>
    </lineage>
</organism>
<dbReference type="InterPro" id="IPR011990">
    <property type="entry name" value="TPR-like_helical_dom_sf"/>
</dbReference>
<comment type="caution">
    <text evidence="3">The sequence shown here is derived from an EMBL/GenBank/DDBJ whole genome shotgun (WGS) entry which is preliminary data.</text>
</comment>
<reference evidence="3 4" key="1">
    <citation type="submission" date="2015-06" db="EMBL/GenBank/DDBJ databases">
        <title>Talaromyces atroroseus IBT 11181 draft genome.</title>
        <authorList>
            <person name="Rasmussen K.B."/>
            <person name="Rasmussen S."/>
            <person name="Petersen B."/>
            <person name="Sicheritz-Ponten T."/>
            <person name="Mortensen U.H."/>
            <person name="Thrane U."/>
        </authorList>
    </citation>
    <scope>NUCLEOTIDE SEQUENCE [LARGE SCALE GENOMIC DNA]</scope>
    <source>
        <strain evidence="3 4">IBT 11181</strain>
    </source>
</reference>
<evidence type="ECO:0000313" key="4">
    <source>
        <dbReference type="Proteomes" id="UP000214365"/>
    </source>
</evidence>
<dbReference type="GeneID" id="31005287"/>
<name>A0A225AXN2_TALAT</name>
<protein>
    <recommendedName>
        <fullName evidence="5">Pentacotripeptide-repeat region of PRORP domain-containing protein</fullName>
    </recommendedName>
</protein>
<dbReference type="NCBIfam" id="TIGR00756">
    <property type="entry name" value="PPR"/>
    <property type="match status" value="2"/>
</dbReference>
<dbReference type="Pfam" id="PF13041">
    <property type="entry name" value="PPR_2"/>
    <property type="match status" value="1"/>
</dbReference>
<proteinExistence type="predicted"/>
<dbReference type="RefSeq" id="XP_020119336.1">
    <property type="nucleotide sequence ID" value="XM_020268328.1"/>
</dbReference>
<sequence>MYTLRGIPKWWFDHFQDLFARAKEGKLEGWRMPQRVDDFTSGLINIIETQGIQSFKETWDTLESRVRTAQWPLIALYLLRNSPAKAPEFLLTTHYEPYPPFGMLDRALTRNALLTCMDPERWPVITVPQRGVRMYVKSAGLKNAYKAFEIMRERESQVSAHTILGFMNVFINACDVDRALECLRMIPVINSPRLTMDSEGVLRHCCKLLLLDRVVDEDGSRNFKILPQILELGVKPCLEMMNIVLSNAFATGDSHLGMDMLKYMEDQGMVFSSYTYMTLLKDAVARTDVDRVESLLREINSRNDFRNNKFIASKVFHAHFVFNVKHYNTEISPSATFVDMLDFYSRYYDLTPLRDLKIIPNDYNNMEIDQDLQPSAPVLFIMLATYLRCSRNPERTLQVYREFCQRVAERHPLIAPLVQYPQIFNEFILSFRYPHSDLSDCVQIVEDMIHPSTESFVIDDELIEPAKPNIYTWTTLMSVFVAHGDPEAVRSVRETMEKNGVDFNIVTWNTIINSAVRTDDVPATALAMKEMDRDGFTPDAYTLKALRLVKEPELLQAAIQKLDEEAKKLLWEEQEALDREDDELLDKGLKRLAISAKT</sequence>
<dbReference type="PROSITE" id="PS51375">
    <property type="entry name" value="PPR"/>
    <property type="match status" value="2"/>
</dbReference>
<keyword evidence="1" id="KW-0677">Repeat</keyword>
<dbReference type="Gene3D" id="1.25.40.10">
    <property type="entry name" value="Tetratricopeptide repeat domain"/>
    <property type="match status" value="2"/>
</dbReference>
<keyword evidence="4" id="KW-1185">Reference proteome</keyword>
<dbReference type="Proteomes" id="UP000214365">
    <property type="component" value="Unassembled WGS sequence"/>
</dbReference>
<evidence type="ECO:0000256" key="1">
    <source>
        <dbReference type="ARBA" id="ARBA00022737"/>
    </source>
</evidence>
<dbReference type="InterPro" id="IPR002885">
    <property type="entry name" value="PPR_rpt"/>
</dbReference>
<evidence type="ECO:0008006" key="5">
    <source>
        <dbReference type="Google" id="ProtNLM"/>
    </source>
</evidence>
<dbReference type="AlphaFoldDB" id="A0A225AXN2"/>